<dbReference type="Proteomes" id="UP000886657">
    <property type="component" value="Unassembled WGS sequence"/>
</dbReference>
<accession>A0A9D7SKD4</accession>
<proteinExistence type="predicted"/>
<dbReference type="AlphaFoldDB" id="A0A9D7SKD4"/>
<feature type="chain" id="PRO_5039372412" evidence="1">
    <location>
        <begin position="23"/>
        <end position="138"/>
    </location>
</feature>
<dbReference type="EMBL" id="JADKIO010000013">
    <property type="protein sequence ID" value="MBK9798134.1"/>
    <property type="molecule type" value="Genomic_DNA"/>
</dbReference>
<protein>
    <submittedName>
        <fullName evidence="2">Uncharacterized protein</fullName>
    </submittedName>
</protein>
<evidence type="ECO:0000313" key="3">
    <source>
        <dbReference type="Proteomes" id="UP000886657"/>
    </source>
</evidence>
<name>A0A9D7SKD4_9BACT</name>
<sequence>MTSRWFATAIAAAGLVASSAQAQTPVAPVDIGPEPTAEEALQHARTWASRSRLGPGTNLTKVKIVGPVRWHSALTARWPEGKDGKFLEGWLITFEEKPNWGLKPYGSPRKVEILVDRDKAVHWRTQMEWDERNREVRP</sequence>
<organism evidence="2 3">
    <name type="scientific">Candidatus Geothrix skivensis</name>
    <dbReference type="NCBI Taxonomy" id="2954439"/>
    <lineage>
        <taxon>Bacteria</taxon>
        <taxon>Pseudomonadati</taxon>
        <taxon>Acidobacteriota</taxon>
        <taxon>Holophagae</taxon>
        <taxon>Holophagales</taxon>
        <taxon>Holophagaceae</taxon>
        <taxon>Geothrix</taxon>
    </lineage>
</organism>
<comment type="caution">
    <text evidence="2">The sequence shown here is derived from an EMBL/GenBank/DDBJ whole genome shotgun (WGS) entry which is preliminary data.</text>
</comment>
<feature type="signal peptide" evidence="1">
    <location>
        <begin position="1"/>
        <end position="22"/>
    </location>
</feature>
<keyword evidence="1" id="KW-0732">Signal</keyword>
<evidence type="ECO:0000313" key="2">
    <source>
        <dbReference type="EMBL" id="MBK9798134.1"/>
    </source>
</evidence>
<evidence type="ECO:0000256" key="1">
    <source>
        <dbReference type="SAM" id="SignalP"/>
    </source>
</evidence>
<reference evidence="2" key="1">
    <citation type="submission" date="2020-10" db="EMBL/GenBank/DDBJ databases">
        <title>Connecting structure to function with the recovery of over 1000 high-quality activated sludge metagenome-assembled genomes encoding full-length rRNA genes using long-read sequencing.</title>
        <authorList>
            <person name="Singleton C.M."/>
            <person name="Petriglieri F."/>
            <person name="Kristensen J.M."/>
            <person name="Kirkegaard R.H."/>
            <person name="Michaelsen T.Y."/>
            <person name="Andersen M.H."/>
            <person name="Karst S.M."/>
            <person name="Dueholm M.S."/>
            <person name="Nielsen P.H."/>
            <person name="Albertsen M."/>
        </authorList>
    </citation>
    <scope>NUCLEOTIDE SEQUENCE</scope>
    <source>
        <strain evidence="2">Skiv_18-Q3-R9-52_MAXAC.067</strain>
    </source>
</reference>
<gene>
    <name evidence="2" type="ORF">IPP58_16945</name>
</gene>